<reference evidence="4 5" key="1">
    <citation type="submission" date="2024-07" db="EMBL/GenBank/DDBJ databases">
        <authorList>
            <person name="Thanompreechachai J."/>
            <person name="Duangmal K."/>
        </authorList>
    </citation>
    <scope>NUCLEOTIDE SEQUENCE [LARGE SCALE GENOMIC DNA]</scope>
    <source>
        <strain evidence="4 5">TBRC 1896</strain>
    </source>
</reference>
<evidence type="ECO:0000256" key="1">
    <source>
        <dbReference type="ARBA" id="ARBA00008520"/>
    </source>
</evidence>
<keyword evidence="5" id="KW-1185">Reference proteome</keyword>
<gene>
    <name evidence="4" type="ORF">AB2L28_20070</name>
</gene>
<name>A0ABV4I7L4_9ACTN</name>
<evidence type="ECO:0000256" key="3">
    <source>
        <dbReference type="ARBA" id="ARBA00022729"/>
    </source>
</evidence>
<dbReference type="Gene3D" id="3.40.190.10">
    <property type="entry name" value="Periplasmic binding protein-like II"/>
    <property type="match status" value="2"/>
</dbReference>
<evidence type="ECO:0000313" key="4">
    <source>
        <dbReference type="EMBL" id="MEZ0494541.1"/>
    </source>
</evidence>
<dbReference type="Proteomes" id="UP001566476">
    <property type="component" value="Unassembled WGS sequence"/>
</dbReference>
<keyword evidence="2" id="KW-0813">Transport</keyword>
<accession>A0ABV4I7L4</accession>
<sequence>MARQTARRSVRQAGRRGSTRAGLAALLVLPLALGACGGGGGGTAGGSPDTLRVLDYYNSDPNKTIWGDAIEACGQSVGMEISRESVPGDTLIQKVLQQSSSRTLPDVLMLDNPDVQQIAASGALAPLGDLGVDSSGVADGVLQASTYEGELYALQPVTNTIALFYNRQVLDAAGIAPPTTWDELKTASAQLTQGDQYGFAMSNINTYEGTWQFLPFMWSNGGDEKDIATPQTAEALQLVKDLMTSGSLSQSSVNWSQADVADQFSAGKAAMMINGPWNFGVLDAVDGLDYGIVPLPVPQAGETAVSPFGGEAWTVPQTGDQEKQQKAAELVQCLNSDENEVEISLGTGTVPTKPELSDQVTSQNPKLEAFAAQVPDLRARTGELGPDWPQAATKIYTAVQNALVGGMTPEDALKQAQDG</sequence>
<comment type="similarity">
    <text evidence="1">Belongs to the bacterial solute-binding protein 1 family.</text>
</comment>
<dbReference type="EMBL" id="JBGGTQ010000012">
    <property type="protein sequence ID" value="MEZ0494541.1"/>
    <property type="molecule type" value="Genomic_DNA"/>
</dbReference>
<organism evidence="4 5">
    <name type="scientific">Kineococcus mangrovi</name>
    <dbReference type="NCBI Taxonomy" id="1660183"/>
    <lineage>
        <taxon>Bacteria</taxon>
        <taxon>Bacillati</taxon>
        <taxon>Actinomycetota</taxon>
        <taxon>Actinomycetes</taxon>
        <taxon>Kineosporiales</taxon>
        <taxon>Kineosporiaceae</taxon>
        <taxon>Kineococcus</taxon>
    </lineage>
</organism>
<dbReference type="PANTHER" id="PTHR30061">
    <property type="entry name" value="MALTOSE-BINDING PERIPLASMIC PROTEIN"/>
    <property type="match status" value="1"/>
</dbReference>
<evidence type="ECO:0000313" key="5">
    <source>
        <dbReference type="Proteomes" id="UP001566476"/>
    </source>
</evidence>
<evidence type="ECO:0000256" key="2">
    <source>
        <dbReference type="ARBA" id="ARBA00022448"/>
    </source>
</evidence>
<proteinExistence type="inferred from homology"/>
<comment type="caution">
    <text evidence="4">The sequence shown here is derived from an EMBL/GenBank/DDBJ whole genome shotgun (WGS) entry which is preliminary data.</text>
</comment>
<dbReference type="CDD" id="cd13585">
    <property type="entry name" value="PBP2_TMBP_like"/>
    <property type="match status" value="1"/>
</dbReference>
<protein>
    <submittedName>
        <fullName evidence="4">Extracellular solute-binding protein</fullName>
    </submittedName>
</protein>
<dbReference type="PANTHER" id="PTHR30061:SF50">
    <property type="entry name" value="MALTOSE_MALTODEXTRIN-BINDING PERIPLASMIC PROTEIN"/>
    <property type="match status" value="1"/>
</dbReference>
<dbReference type="InterPro" id="IPR006059">
    <property type="entry name" value="SBP"/>
</dbReference>
<dbReference type="RefSeq" id="WP_370720773.1">
    <property type="nucleotide sequence ID" value="NZ_JBGGTQ010000012.1"/>
</dbReference>
<dbReference type="SUPFAM" id="SSF53850">
    <property type="entry name" value="Periplasmic binding protein-like II"/>
    <property type="match status" value="1"/>
</dbReference>
<keyword evidence="3" id="KW-0732">Signal</keyword>
<dbReference type="Pfam" id="PF13416">
    <property type="entry name" value="SBP_bac_8"/>
    <property type="match status" value="1"/>
</dbReference>